<dbReference type="EMBL" id="QEFP02000016">
    <property type="protein sequence ID" value="MCC5447247.1"/>
    <property type="molecule type" value="Genomic_DNA"/>
</dbReference>
<organism evidence="5">
    <name type="scientific">Nanobsidianus stetteri</name>
    <dbReference type="NCBI Taxonomy" id="1294122"/>
    <lineage>
        <taxon>Archaea</taxon>
        <taxon>Nanobdellota</taxon>
        <taxon>Candidatus Nanoarchaeia</taxon>
        <taxon>Nanoarchaeales</taxon>
        <taxon>Nanopusillaceae</taxon>
        <taxon>Candidatus Nanobsidianus</taxon>
    </lineage>
</organism>
<reference evidence="4" key="3">
    <citation type="submission" date="2017-05" db="EMBL/GenBank/DDBJ databases">
        <authorList>
            <person name="Munson-Mcgee J.H."/>
        </authorList>
    </citation>
    <scope>NUCLEOTIDE SEQUENCE</scope>
    <source>
        <strain evidence="4">SCGC AB-777_F03</strain>
    </source>
</reference>
<dbReference type="InterPro" id="IPR024826">
    <property type="entry name" value="DNA_pol_delta/II_ssu"/>
</dbReference>
<feature type="domain" description="DNA polymerase alpha/delta/epsilon subunit B" evidence="3">
    <location>
        <begin position="273"/>
        <end position="483"/>
    </location>
</feature>
<evidence type="ECO:0000256" key="1">
    <source>
        <dbReference type="ARBA" id="ARBA00006035"/>
    </source>
</evidence>
<dbReference type="Proteomes" id="UP000245509">
    <property type="component" value="Unassembled WGS sequence"/>
</dbReference>
<proteinExistence type="inferred from homology"/>
<dbReference type="GO" id="GO:0003677">
    <property type="term" value="F:DNA binding"/>
    <property type="evidence" value="ECO:0007669"/>
    <property type="project" value="InterPro"/>
</dbReference>
<dbReference type="PANTHER" id="PTHR10416">
    <property type="entry name" value="DNA POLYMERASE DELTA SUBUNIT 2"/>
    <property type="match status" value="1"/>
</dbReference>
<dbReference type="GO" id="GO:0006271">
    <property type="term" value="P:DNA strand elongation involved in DNA replication"/>
    <property type="evidence" value="ECO:0007669"/>
    <property type="project" value="TreeGrafter"/>
</dbReference>
<protein>
    <submittedName>
        <fullName evidence="4">Metallophosphoesterase</fullName>
    </submittedName>
</protein>
<reference evidence="5" key="2">
    <citation type="submission" date="2017-05" db="EMBL/GenBank/DDBJ databases">
        <authorList>
            <person name="Song R."/>
            <person name="Chenine A.L."/>
            <person name="Ruprecht R.M."/>
        </authorList>
    </citation>
    <scope>NUCLEOTIDE SEQUENCE</scope>
    <source>
        <strain evidence="5">SCGC AB-777_F03</strain>
    </source>
</reference>
<dbReference type="Gene3D" id="3.60.21.50">
    <property type="match status" value="1"/>
</dbReference>
<reference evidence="4" key="4">
    <citation type="submission" date="2021-11" db="EMBL/GenBank/DDBJ databases">
        <authorList>
            <person name="Munson-Mcgee J."/>
            <person name="Field E."/>
            <person name="Bateson M."/>
            <person name="Rooney C."/>
            <person name="Stepanauskas R."/>
            <person name="Young M."/>
        </authorList>
    </citation>
    <scope>NUCLEOTIDE SEQUENCE</scope>
    <source>
        <strain evidence="4">SCGC AB-777_F03</strain>
    </source>
</reference>
<dbReference type="InterPro" id="IPR007185">
    <property type="entry name" value="DNA_pol_a/d/e_bsu"/>
</dbReference>
<dbReference type="AlphaFoldDB" id="A0A2T9WLB2"/>
<evidence type="ECO:0000256" key="2">
    <source>
        <dbReference type="ARBA" id="ARBA00022705"/>
    </source>
</evidence>
<comment type="caution">
    <text evidence="5">The sequence shown here is derived from an EMBL/GenBank/DDBJ whole genome shotgun (WGS) entry which is preliminary data.</text>
</comment>
<evidence type="ECO:0000313" key="5">
    <source>
        <dbReference type="EMBL" id="PVU68617.1"/>
    </source>
</evidence>
<dbReference type="EMBL" id="QEFP01000006">
    <property type="protein sequence ID" value="PVU68617.1"/>
    <property type="molecule type" value="Genomic_DNA"/>
</dbReference>
<name>A0A2T9WLB2_NANST</name>
<dbReference type="PANTHER" id="PTHR10416:SF0">
    <property type="entry name" value="DNA POLYMERASE DELTA SUBUNIT 2"/>
    <property type="match status" value="1"/>
</dbReference>
<dbReference type="Pfam" id="PF04042">
    <property type="entry name" value="DNA_pol_E_B"/>
    <property type="match status" value="1"/>
</dbReference>
<dbReference type="RefSeq" id="WP_228615470.1">
    <property type="nucleotide sequence ID" value="NZ_QEFP02000016.1"/>
</dbReference>
<reference evidence="5" key="1">
    <citation type="journal article" date="2015" name="Appl. Environ. Microbiol.">
        <title>Nanoarchaeota, Their Sulfolobales Host, and Nanoarchaeota Virus Distribution across Yellowstone National Park Hot Springs.</title>
        <authorList>
            <person name="Munson-McGee J.H."/>
            <person name="Field E.K."/>
            <person name="Bateson M."/>
            <person name="Rooney C."/>
            <person name="Stepanauskas R."/>
            <person name="Young M.J."/>
        </authorList>
    </citation>
    <scope>NUCLEOTIDE SEQUENCE [LARGE SCALE GENOMIC DNA]</scope>
    <source>
        <strain evidence="5">SCGC AB-777_F03</strain>
    </source>
</reference>
<dbReference type="InterPro" id="IPR029052">
    <property type="entry name" value="Metallo-depent_PP-like"/>
</dbReference>
<evidence type="ECO:0000313" key="4">
    <source>
        <dbReference type="EMBL" id="MCC5447247.1"/>
    </source>
</evidence>
<gene>
    <name evidence="4" type="ORF">DDW03_002415</name>
    <name evidence="5" type="ORF">DDW03_01730</name>
</gene>
<dbReference type="SUPFAM" id="SSF56300">
    <property type="entry name" value="Metallo-dependent phosphatases"/>
    <property type="match status" value="1"/>
</dbReference>
<sequence>MKKEDFINLLLENGIIPLKKVADLLDSLKEEDLDIIFKEAIKNNIKIIDEEFINRIIGKNINNNKENVEKKENNVNKKQNKINIKDFFNIKENKQNIEKESNNVVLIESTKKHIGEEIELSVKEMKETKEINILKRFEIQKNKPDIISWISYYKQRLNKIKKILREHSEMRNIYPLDKIPENEEVAIVGLVYDKKITEKGITFIIEDGNNIIKAFVSKDNENIDFKIVKDIPLDSVIGLVGTYKNKMFFANNIILPNVPVRKPKTFGEDDVYILFTGDWQVGNKYTFYELFDRFLKFVNGKTGNEKIDEIARKIGYIIIIGDVVDGVGVYPEQKEELVLKTYEDQYKSFEDYILKIPESIKTIIVPGNHDIPRLAEPQPELPRSLLRESYSMKNIYYLSNPSYVKIHNSIIGLLYHGYVLDWLVSNISFLREKGGYEKPGELMKFMLMLRLIFPSHGSNPYVPYINDDPSVIEIVPDFFHTGHIHRASYDEYRGIDLINSSTFQDITPYQRELGHKPEPGILFLRNIKNGEVLGVNLFNFEIRKLRDKVI</sequence>
<accession>A0A2T9WLB2</accession>
<dbReference type="GO" id="GO:0042575">
    <property type="term" value="C:DNA polymerase complex"/>
    <property type="evidence" value="ECO:0007669"/>
    <property type="project" value="TreeGrafter"/>
</dbReference>
<evidence type="ECO:0000259" key="3">
    <source>
        <dbReference type="Pfam" id="PF04042"/>
    </source>
</evidence>
<keyword evidence="2" id="KW-0235">DNA replication</keyword>
<comment type="similarity">
    <text evidence="1">Belongs to the DNA polymerase delta/II small subunit family.</text>
</comment>